<dbReference type="AlphaFoldDB" id="A0AAN8KG43"/>
<accession>A0AAN8KG43</accession>
<dbReference type="InterPro" id="IPR005579">
    <property type="entry name" value="Cgr1-like"/>
</dbReference>
<comment type="similarity">
    <text evidence="4">Belongs to the CGR1 family.</text>
</comment>
<sequence length="125" mass="14996">MDERIAKRNKQVQEMLNNVPHGRPKSGKAWKETRKASHTQLRLGKDLKTSFKEKIDKKAELKSVKEFENRLKNERIERLQARRQKAKEKKQRKLENEKKNEIVTPIRNLHKIKKTKKKFLRSVKS</sequence>
<dbReference type="PANTHER" id="PTHR13557">
    <property type="entry name" value="COILED-COIL DOMAIN-CONTAINING PROTEIN 86"/>
    <property type="match status" value="1"/>
</dbReference>
<dbReference type="GO" id="GO:0006364">
    <property type="term" value="P:rRNA processing"/>
    <property type="evidence" value="ECO:0007669"/>
    <property type="project" value="UniProtKB-KW"/>
</dbReference>
<evidence type="ECO:0000256" key="6">
    <source>
        <dbReference type="ARBA" id="ARBA00022454"/>
    </source>
</evidence>
<dbReference type="EMBL" id="JAZGQO010000002">
    <property type="protein sequence ID" value="KAK6192870.1"/>
    <property type="molecule type" value="Genomic_DNA"/>
</dbReference>
<evidence type="ECO:0000256" key="4">
    <source>
        <dbReference type="ARBA" id="ARBA00007869"/>
    </source>
</evidence>
<evidence type="ECO:0000313" key="15">
    <source>
        <dbReference type="EMBL" id="KAK6192870.1"/>
    </source>
</evidence>
<evidence type="ECO:0000256" key="12">
    <source>
        <dbReference type="ARBA" id="ARBA00023242"/>
    </source>
</evidence>
<comment type="function">
    <text evidence="13">Required for proper chromosome segregation during mitosis and error-free mitotic progression.</text>
</comment>
<evidence type="ECO:0000256" key="5">
    <source>
        <dbReference type="ARBA" id="ARBA00016738"/>
    </source>
</evidence>
<dbReference type="GO" id="GO:0005694">
    <property type="term" value="C:chromosome"/>
    <property type="evidence" value="ECO:0007669"/>
    <property type="project" value="UniProtKB-SubCell"/>
</dbReference>
<evidence type="ECO:0000256" key="2">
    <source>
        <dbReference type="ARBA" id="ARBA00004286"/>
    </source>
</evidence>
<proteinExistence type="inferred from homology"/>
<evidence type="ECO:0000256" key="11">
    <source>
        <dbReference type="ARBA" id="ARBA00023054"/>
    </source>
</evidence>
<dbReference type="InterPro" id="IPR026570">
    <property type="entry name" value="CCDC86"/>
</dbReference>
<keyword evidence="8" id="KW-0698">rRNA processing</keyword>
<comment type="caution">
    <text evidence="15">The sequence shown here is derived from an EMBL/GenBank/DDBJ whole genome shotgun (WGS) entry which is preliminary data.</text>
</comment>
<keyword evidence="7" id="KW-0690">Ribosome biogenesis</keyword>
<gene>
    <name evidence="15" type="ORF">SNE40_004267</name>
</gene>
<keyword evidence="10" id="KW-0164">Citrullination</keyword>
<feature type="region of interest" description="Disordered" evidence="14">
    <location>
        <begin position="82"/>
        <end position="102"/>
    </location>
</feature>
<evidence type="ECO:0000256" key="8">
    <source>
        <dbReference type="ARBA" id="ARBA00022552"/>
    </source>
</evidence>
<comment type="function">
    <text evidence="1">Involved in nucleolar integrity and required for processing of the pre-rRNA for the 60S ribosome subunit.</text>
</comment>
<evidence type="ECO:0000256" key="3">
    <source>
        <dbReference type="ARBA" id="ARBA00004604"/>
    </source>
</evidence>
<protein>
    <recommendedName>
        <fullName evidence="5">Coiled-coil domain-containing protein 86</fullName>
    </recommendedName>
</protein>
<organism evidence="15 16">
    <name type="scientific">Patella caerulea</name>
    <name type="common">Rayed Mediterranean limpet</name>
    <dbReference type="NCBI Taxonomy" id="87958"/>
    <lineage>
        <taxon>Eukaryota</taxon>
        <taxon>Metazoa</taxon>
        <taxon>Spiralia</taxon>
        <taxon>Lophotrochozoa</taxon>
        <taxon>Mollusca</taxon>
        <taxon>Gastropoda</taxon>
        <taxon>Patellogastropoda</taxon>
        <taxon>Patelloidea</taxon>
        <taxon>Patellidae</taxon>
        <taxon>Patella</taxon>
    </lineage>
</organism>
<comment type="subcellular location">
    <subcellularLocation>
        <location evidence="2">Chromosome</location>
    </subcellularLocation>
    <subcellularLocation>
        <location evidence="3">Nucleus</location>
        <location evidence="3">Nucleolus</location>
    </subcellularLocation>
</comment>
<feature type="region of interest" description="Disordered" evidence="14">
    <location>
        <begin position="18"/>
        <end position="41"/>
    </location>
</feature>
<name>A0AAN8KG43_PATCE</name>
<keyword evidence="12" id="KW-0539">Nucleus</keyword>
<feature type="compositionally biased region" description="Basic residues" evidence="14">
    <location>
        <begin position="82"/>
        <end position="92"/>
    </location>
</feature>
<keyword evidence="6" id="KW-0158">Chromosome</keyword>
<evidence type="ECO:0000256" key="13">
    <source>
        <dbReference type="ARBA" id="ARBA00093307"/>
    </source>
</evidence>
<evidence type="ECO:0000256" key="10">
    <source>
        <dbReference type="ARBA" id="ARBA00022934"/>
    </source>
</evidence>
<dbReference type="PANTHER" id="PTHR13557:SF1">
    <property type="entry name" value="COILED-COIL DOMAIN-CONTAINING PROTEIN 86"/>
    <property type="match status" value="1"/>
</dbReference>
<dbReference type="GO" id="GO:0005730">
    <property type="term" value="C:nucleolus"/>
    <property type="evidence" value="ECO:0007669"/>
    <property type="project" value="UniProtKB-SubCell"/>
</dbReference>
<evidence type="ECO:0000313" key="16">
    <source>
        <dbReference type="Proteomes" id="UP001347796"/>
    </source>
</evidence>
<reference evidence="15 16" key="1">
    <citation type="submission" date="2024-01" db="EMBL/GenBank/DDBJ databases">
        <title>The genome of the rayed Mediterranean limpet Patella caerulea (Linnaeus, 1758).</title>
        <authorList>
            <person name="Anh-Thu Weber A."/>
            <person name="Halstead-Nussloch G."/>
        </authorList>
    </citation>
    <scope>NUCLEOTIDE SEQUENCE [LARGE SCALE GENOMIC DNA]</scope>
    <source>
        <strain evidence="15">AATW-2023a</strain>
        <tissue evidence="15">Whole specimen</tissue>
    </source>
</reference>
<keyword evidence="11" id="KW-0175">Coiled coil</keyword>
<evidence type="ECO:0000256" key="1">
    <source>
        <dbReference type="ARBA" id="ARBA00004090"/>
    </source>
</evidence>
<keyword evidence="16" id="KW-1185">Reference proteome</keyword>
<dbReference type="Proteomes" id="UP001347796">
    <property type="component" value="Unassembled WGS sequence"/>
</dbReference>
<evidence type="ECO:0000256" key="14">
    <source>
        <dbReference type="SAM" id="MobiDB-lite"/>
    </source>
</evidence>
<evidence type="ECO:0000256" key="7">
    <source>
        <dbReference type="ARBA" id="ARBA00022517"/>
    </source>
</evidence>
<dbReference type="Pfam" id="PF03879">
    <property type="entry name" value="Cgr1"/>
    <property type="match status" value="1"/>
</dbReference>
<keyword evidence="9" id="KW-0597">Phosphoprotein</keyword>
<evidence type="ECO:0000256" key="9">
    <source>
        <dbReference type="ARBA" id="ARBA00022553"/>
    </source>
</evidence>